<dbReference type="GO" id="GO:0009401">
    <property type="term" value="P:phosphoenolpyruvate-dependent sugar phosphotransferase system"/>
    <property type="evidence" value="ECO:0007669"/>
    <property type="project" value="UniProtKB-KW"/>
</dbReference>
<dbReference type="Proteomes" id="UP000256388">
    <property type="component" value="Unassembled WGS sequence"/>
</dbReference>
<feature type="transmembrane region" description="Helical" evidence="9">
    <location>
        <begin position="44"/>
        <end position="61"/>
    </location>
</feature>
<dbReference type="AlphaFoldDB" id="A0A347ZVF0"/>
<comment type="subcellular location">
    <subcellularLocation>
        <location evidence="1">Cell membrane</location>
        <topology evidence="1">Multi-pass membrane protein</topology>
    </subcellularLocation>
</comment>
<evidence type="ECO:0000256" key="9">
    <source>
        <dbReference type="SAM" id="Phobius"/>
    </source>
</evidence>
<feature type="transmembrane region" description="Helical" evidence="9">
    <location>
        <begin position="184"/>
        <end position="201"/>
    </location>
</feature>
<keyword evidence="5" id="KW-0598">Phosphotransferase system</keyword>
<dbReference type="GO" id="GO:0005886">
    <property type="term" value="C:plasma membrane"/>
    <property type="evidence" value="ECO:0007669"/>
    <property type="project" value="UniProtKB-SubCell"/>
</dbReference>
<dbReference type="EMBL" id="QUMS01000003">
    <property type="protein sequence ID" value="REG06978.1"/>
    <property type="molecule type" value="Genomic_DNA"/>
</dbReference>
<feature type="transmembrane region" description="Helical" evidence="9">
    <location>
        <begin position="296"/>
        <end position="317"/>
    </location>
</feature>
<evidence type="ECO:0000256" key="8">
    <source>
        <dbReference type="ARBA" id="ARBA00023136"/>
    </source>
</evidence>
<keyword evidence="12" id="KW-1185">Reference proteome</keyword>
<reference evidence="11 12" key="1">
    <citation type="submission" date="2018-08" db="EMBL/GenBank/DDBJ databases">
        <title>Genomic Encyclopedia of Type Strains, Phase IV (KMG-IV): sequencing the most valuable type-strain genomes for metagenomic binning, comparative biology and taxonomic classification.</title>
        <authorList>
            <person name="Goeker M."/>
        </authorList>
    </citation>
    <scope>NUCLEOTIDE SEQUENCE [LARGE SCALE GENOMIC DNA]</scope>
    <source>
        <strain evidence="11 12">DSM 23923</strain>
    </source>
</reference>
<keyword evidence="6 9" id="KW-0812">Transmembrane</keyword>
<evidence type="ECO:0000256" key="5">
    <source>
        <dbReference type="ARBA" id="ARBA00022683"/>
    </source>
</evidence>
<dbReference type="GO" id="GO:0015577">
    <property type="term" value="F:galactitol transmembrane transporter activity"/>
    <property type="evidence" value="ECO:0007669"/>
    <property type="project" value="InterPro"/>
</dbReference>
<feature type="transmembrane region" description="Helical" evidence="9">
    <location>
        <begin position="12"/>
        <end position="32"/>
    </location>
</feature>
<evidence type="ECO:0000313" key="11">
    <source>
        <dbReference type="EMBL" id="REG06978.1"/>
    </source>
</evidence>
<name>A0A347ZVF0_9CHLR</name>
<evidence type="ECO:0000256" key="1">
    <source>
        <dbReference type="ARBA" id="ARBA00004651"/>
    </source>
</evidence>
<evidence type="ECO:0000256" key="6">
    <source>
        <dbReference type="ARBA" id="ARBA00022692"/>
    </source>
</evidence>
<dbReference type="Pfam" id="PF03611">
    <property type="entry name" value="EIIC-GAT"/>
    <property type="match status" value="1"/>
</dbReference>
<evidence type="ECO:0000256" key="4">
    <source>
        <dbReference type="ARBA" id="ARBA00022597"/>
    </source>
</evidence>
<sequence length="461" mass="48759">MESILASIGQLLNNLGSLIVLPIVIALLGLILGMKFTHAVRSGLTLAIAFIGINLTVGLLGEKMSTIGSAFAENTGTGLDVIDIGWPAASALAFNTAVGNAIIPLGIVLNIILILLGLTQTLDVDIWNFWHQAFIGAIVAYVTGSFGLGLVAAAINVVMALFLADWSAPLIQRYFKLPGISFPHLQSAGYMLLAVPFAWLLNKVPFLRNMHLDPDTLRKRLGILGEPIFLGFFIGVILAAFAREAIADIILTGVNVAAVMMLIPRMVAILMEGLTPVAEAARKFMAKRTQGRSFNIGLDSAVLIGSPAVIASGLLMVPVEIGMALLLAPLGNRTLPFIDLADGVFVTAMLAPLVAGDVLLTVILGAIVMGIGMIFTTLLAPAVTDMIVTAGTLEVPAGYSLYTVMSDAAIPHSYIFYYVFQNPVVIALLISAVLLVGQYFLAKKFPLGEKLLADVAVPEKK</sequence>
<feature type="transmembrane region" description="Helical" evidence="9">
    <location>
        <begin position="249"/>
        <end position="275"/>
    </location>
</feature>
<evidence type="ECO:0000256" key="2">
    <source>
        <dbReference type="ARBA" id="ARBA00022448"/>
    </source>
</evidence>
<evidence type="ECO:0000313" key="12">
    <source>
        <dbReference type="Proteomes" id="UP000256388"/>
    </source>
</evidence>
<keyword evidence="3" id="KW-1003">Cell membrane</keyword>
<dbReference type="PIRSF" id="PIRSF006304">
    <property type="entry name" value="GatC"/>
    <property type="match status" value="1"/>
</dbReference>
<dbReference type="PROSITE" id="PS51104">
    <property type="entry name" value="PTS_EIIC_TYPE_2"/>
    <property type="match status" value="1"/>
</dbReference>
<dbReference type="InterPro" id="IPR004703">
    <property type="entry name" value="PTS_sugar-sp_permease"/>
</dbReference>
<feature type="transmembrane region" description="Helical" evidence="9">
    <location>
        <begin position="221"/>
        <end position="243"/>
    </location>
</feature>
<dbReference type="RefSeq" id="WP_116225460.1">
    <property type="nucleotide sequence ID" value="NZ_AP018437.1"/>
</dbReference>
<proteinExistence type="predicted"/>
<keyword evidence="7 9" id="KW-1133">Transmembrane helix</keyword>
<keyword evidence="8 9" id="KW-0472">Membrane</keyword>
<organism evidence="11 12">
    <name type="scientific">Pelolinea submarina</name>
    <dbReference type="NCBI Taxonomy" id="913107"/>
    <lineage>
        <taxon>Bacteria</taxon>
        <taxon>Bacillati</taxon>
        <taxon>Chloroflexota</taxon>
        <taxon>Anaerolineae</taxon>
        <taxon>Anaerolineales</taxon>
        <taxon>Anaerolineaceae</taxon>
        <taxon>Pelolinea</taxon>
    </lineage>
</organism>
<keyword evidence="2" id="KW-0813">Transport</keyword>
<feature type="transmembrane region" description="Helical" evidence="9">
    <location>
        <begin position="134"/>
        <end position="164"/>
    </location>
</feature>
<keyword evidence="4" id="KW-0762">Sugar transport</keyword>
<gene>
    <name evidence="11" type="ORF">DFR64_2178</name>
</gene>
<evidence type="ECO:0000256" key="3">
    <source>
        <dbReference type="ARBA" id="ARBA00022475"/>
    </source>
</evidence>
<protein>
    <submittedName>
        <fullName evidence="11">PTS system IIC component (Gat family)</fullName>
    </submittedName>
</protein>
<feature type="transmembrane region" description="Helical" evidence="9">
    <location>
        <begin position="415"/>
        <end position="441"/>
    </location>
</feature>
<evidence type="ECO:0000256" key="7">
    <source>
        <dbReference type="ARBA" id="ARBA00022989"/>
    </source>
</evidence>
<feature type="transmembrane region" description="Helical" evidence="9">
    <location>
        <begin position="362"/>
        <end position="383"/>
    </location>
</feature>
<dbReference type="PANTHER" id="PTHR37324:SF2">
    <property type="entry name" value="PTS SYSTEM GALACTITOL-SPECIFIC EIIC COMPONENT"/>
    <property type="match status" value="1"/>
</dbReference>
<evidence type="ECO:0000259" key="10">
    <source>
        <dbReference type="PROSITE" id="PS51104"/>
    </source>
</evidence>
<dbReference type="PANTHER" id="PTHR37324">
    <property type="entry name" value="PTS SYSTEM GALACTITOL-SPECIFIC EIIC COMPONENT"/>
    <property type="match status" value="1"/>
</dbReference>
<dbReference type="InterPro" id="IPR013853">
    <property type="entry name" value="EIIC-GAT"/>
</dbReference>
<feature type="transmembrane region" description="Helical" evidence="9">
    <location>
        <begin position="337"/>
        <end position="355"/>
    </location>
</feature>
<accession>A0A347ZVF0</accession>
<feature type="domain" description="PTS EIIC type-2" evidence="10">
    <location>
        <begin position="9"/>
        <end position="442"/>
    </location>
</feature>
<dbReference type="InterPro" id="IPR013014">
    <property type="entry name" value="PTS_EIIC_2"/>
</dbReference>
<comment type="caution">
    <text evidence="11">The sequence shown here is derived from an EMBL/GenBank/DDBJ whole genome shotgun (WGS) entry which is preliminary data.</text>
</comment>
<dbReference type="OrthoDB" id="9787936at2"/>
<feature type="transmembrane region" description="Helical" evidence="9">
    <location>
        <begin position="101"/>
        <end position="122"/>
    </location>
</feature>